<evidence type="ECO:0000259" key="9">
    <source>
        <dbReference type="Pfam" id="PF04668"/>
    </source>
</evidence>
<comment type="similarity">
    <text evidence="2">Belongs to the twisted gastrulation protein family.</text>
</comment>
<evidence type="ECO:0000256" key="2">
    <source>
        <dbReference type="ARBA" id="ARBA00010047"/>
    </source>
</evidence>
<dbReference type="EMBL" id="CVRI01000004">
    <property type="protein sequence ID" value="CRK87439.1"/>
    <property type="molecule type" value="Genomic_DNA"/>
</dbReference>
<dbReference type="Proteomes" id="UP000183832">
    <property type="component" value="Unassembled WGS sequence"/>
</dbReference>
<keyword evidence="3" id="KW-0217">Developmental protein</keyword>
<dbReference type="InterPro" id="IPR057726">
    <property type="entry name" value="Tsg_C"/>
</dbReference>
<evidence type="ECO:0000313" key="12">
    <source>
        <dbReference type="Proteomes" id="UP000183832"/>
    </source>
</evidence>
<dbReference type="InterPro" id="IPR006761">
    <property type="entry name" value="Tsg"/>
</dbReference>
<evidence type="ECO:0000259" key="10">
    <source>
        <dbReference type="Pfam" id="PF23782"/>
    </source>
</evidence>
<dbReference type="PANTHER" id="PTHR12312">
    <property type="entry name" value="TWISTED GASTRULATION PROTEIN HOMOLOG 1-A-RELATED"/>
    <property type="match status" value="1"/>
</dbReference>
<dbReference type="PANTHER" id="PTHR12312:SF16">
    <property type="entry name" value="TWISTED GASTRULATION PROTEIN HOMOLOG 1-A-RELATED"/>
    <property type="match status" value="1"/>
</dbReference>
<organism evidence="11 12">
    <name type="scientific">Clunio marinus</name>
    <dbReference type="NCBI Taxonomy" id="568069"/>
    <lineage>
        <taxon>Eukaryota</taxon>
        <taxon>Metazoa</taxon>
        <taxon>Ecdysozoa</taxon>
        <taxon>Arthropoda</taxon>
        <taxon>Hexapoda</taxon>
        <taxon>Insecta</taxon>
        <taxon>Pterygota</taxon>
        <taxon>Neoptera</taxon>
        <taxon>Endopterygota</taxon>
        <taxon>Diptera</taxon>
        <taxon>Nematocera</taxon>
        <taxon>Chironomoidea</taxon>
        <taxon>Chironomidae</taxon>
        <taxon>Clunio</taxon>
    </lineage>
</organism>
<dbReference type="AlphaFoldDB" id="A0A1J1HHD5"/>
<feature type="region of interest" description="Disordered" evidence="7">
    <location>
        <begin position="221"/>
        <end position="245"/>
    </location>
</feature>
<proteinExistence type="inferred from homology"/>
<evidence type="ECO:0000256" key="6">
    <source>
        <dbReference type="ARBA" id="ARBA00023180"/>
    </source>
</evidence>
<keyword evidence="5 8" id="KW-0732">Signal</keyword>
<gene>
    <name evidence="11" type="ORF">CLUMA_CG001240</name>
</gene>
<dbReference type="STRING" id="568069.A0A1J1HHD5"/>
<dbReference type="InterPro" id="IPR057635">
    <property type="entry name" value="Tsg_N"/>
</dbReference>
<keyword evidence="6" id="KW-0325">Glycoprotein</keyword>
<evidence type="ECO:0000256" key="8">
    <source>
        <dbReference type="SAM" id="SignalP"/>
    </source>
</evidence>
<evidence type="ECO:0000256" key="7">
    <source>
        <dbReference type="SAM" id="MobiDB-lite"/>
    </source>
</evidence>
<keyword evidence="12" id="KW-1185">Reference proteome</keyword>
<dbReference type="GO" id="GO:0030510">
    <property type="term" value="P:regulation of BMP signaling pathway"/>
    <property type="evidence" value="ECO:0007669"/>
    <property type="project" value="TreeGrafter"/>
</dbReference>
<feature type="domain" description="Tsg N-terminal" evidence="10">
    <location>
        <begin position="26"/>
        <end position="82"/>
    </location>
</feature>
<evidence type="ECO:0000256" key="4">
    <source>
        <dbReference type="ARBA" id="ARBA00022525"/>
    </source>
</evidence>
<comment type="subcellular location">
    <subcellularLocation>
        <location evidence="1">Secreted</location>
    </subcellularLocation>
</comment>
<sequence length="245" mass="27544">MKDRKILSTILLTSLILLVVTKYTLSCNQMLCASIVSKCMLTQSCKCDLKNCTCCRDCHQCLSWLKDECCSCVDLCPKPSDTKNPLSKQSHHGELEGIPGLFNVLLEDPDDDKWSVFTFPVDYDTSHYEAKTKNSQFYMHSTDHDLQSVSDLKTATVNCSVTFMSPCMSMLKCREACSSMGASSYRWFFDGCCECIGSTCFDHYIDESRCSECPESKIGDGNNNSLDPMPPNEDDLEYGEDMKNI</sequence>
<feature type="signal peptide" evidence="8">
    <location>
        <begin position="1"/>
        <end position="26"/>
    </location>
</feature>
<dbReference type="GO" id="GO:0005615">
    <property type="term" value="C:extracellular space"/>
    <property type="evidence" value="ECO:0007669"/>
    <property type="project" value="TreeGrafter"/>
</dbReference>
<feature type="domain" description="Tsg C-terminal" evidence="9">
    <location>
        <begin position="86"/>
        <end position="214"/>
    </location>
</feature>
<keyword evidence="4" id="KW-0964">Secreted</keyword>
<feature type="chain" id="PRO_5012475683" evidence="8">
    <location>
        <begin position="27"/>
        <end position="245"/>
    </location>
</feature>
<dbReference type="Pfam" id="PF23782">
    <property type="entry name" value="Tsg_N"/>
    <property type="match status" value="1"/>
</dbReference>
<name>A0A1J1HHD5_9DIPT</name>
<evidence type="ECO:0000313" key="11">
    <source>
        <dbReference type="EMBL" id="CRK87439.1"/>
    </source>
</evidence>
<evidence type="ECO:0000256" key="3">
    <source>
        <dbReference type="ARBA" id="ARBA00022473"/>
    </source>
</evidence>
<dbReference type="OrthoDB" id="10037323at2759"/>
<reference evidence="11 12" key="1">
    <citation type="submission" date="2015-04" db="EMBL/GenBank/DDBJ databases">
        <authorList>
            <person name="Syromyatnikov M.Y."/>
            <person name="Popov V.N."/>
        </authorList>
    </citation>
    <scope>NUCLEOTIDE SEQUENCE [LARGE SCALE GENOMIC DNA]</scope>
</reference>
<dbReference type="Pfam" id="PF04668">
    <property type="entry name" value="Tsg"/>
    <property type="match status" value="1"/>
</dbReference>
<protein>
    <submittedName>
        <fullName evidence="11">CLUMA_CG001240, isoform A</fullName>
    </submittedName>
</protein>
<evidence type="ECO:0000256" key="5">
    <source>
        <dbReference type="ARBA" id="ARBA00022729"/>
    </source>
</evidence>
<evidence type="ECO:0000256" key="1">
    <source>
        <dbReference type="ARBA" id="ARBA00004613"/>
    </source>
</evidence>
<accession>A0A1J1HHD5</accession>